<feature type="compositionally biased region" description="Basic residues" evidence="3">
    <location>
        <begin position="242"/>
        <end position="251"/>
    </location>
</feature>
<evidence type="ECO:0000256" key="1">
    <source>
        <dbReference type="ARBA" id="ARBA00022884"/>
    </source>
</evidence>
<dbReference type="EMBL" id="JH767589">
    <property type="protein sequence ID" value="EON67633.1"/>
    <property type="molecule type" value="Genomic_DNA"/>
</dbReference>
<dbReference type="RefSeq" id="XP_007782950.1">
    <property type="nucleotide sequence ID" value="XM_007784760.1"/>
</dbReference>
<dbReference type="Pfam" id="PF00076">
    <property type="entry name" value="RRM_1"/>
    <property type="match status" value="1"/>
</dbReference>
<dbReference type="Proteomes" id="UP000016924">
    <property type="component" value="Unassembled WGS sequence"/>
</dbReference>
<sequence length="296" mass="33214">MSHSTEFEAQGVLREKKEKKSKGKESREERRKRKEEKEAKRQRKAEKEAKKSKKRKHDELDDDVPEQNTKPEAQPVERSSKTSSTAAPIADTATEERKKSKRRKKSKATTGDADTNPDANKATDASNGEAGNLPYTATVDSVTAHFSKVSPTSVRLMTDKATGKPKGFAFIEFDAYDRMKTCLKLYHHSSFDDGIAQARKINVELTAGGGGKSEARKEKLQVKNERLSEQRKRRMLEEEKQKARREKKGRGKGQADGPEGAAGKEKEAAQVHSTHEEPRPKHDSHGIHPSRLARMM</sequence>
<keyword evidence="1 2" id="KW-0694">RNA-binding</keyword>
<evidence type="ECO:0000256" key="2">
    <source>
        <dbReference type="PROSITE-ProRule" id="PRU00176"/>
    </source>
</evidence>
<proteinExistence type="predicted"/>
<feature type="region of interest" description="Disordered" evidence="3">
    <location>
        <begin position="1"/>
        <end position="134"/>
    </location>
</feature>
<feature type="compositionally biased region" description="Basic and acidic residues" evidence="3">
    <location>
        <begin position="13"/>
        <end position="49"/>
    </location>
</feature>
<protein>
    <recommendedName>
        <fullName evidence="4">RRM domain-containing protein</fullName>
    </recommendedName>
</protein>
<dbReference type="FunFam" id="3.30.70.330:FF:000376">
    <property type="entry name" value="Putative RNA binding protein"/>
    <property type="match status" value="1"/>
</dbReference>
<evidence type="ECO:0000313" key="6">
    <source>
        <dbReference type="Proteomes" id="UP000016924"/>
    </source>
</evidence>
<evidence type="ECO:0000256" key="3">
    <source>
        <dbReference type="SAM" id="MobiDB-lite"/>
    </source>
</evidence>
<organism evidence="5 6">
    <name type="scientific">Coniosporium apollinis (strain CBS 100218)</name>
    <name type="common">Rock-inhabiting black yeast</name>
    <dbReference type="NCBI Taxonomy" id="1168221"/>
    <lineage>
        <taxon>Eukaryota</taxon>
        <taxon>Fungi</taxon>
        <taxon>Dikarya</taxon>
        <taxon>Ascomycota</taxon>
        <taxon>Pezizomycotina</taxon>
        <taxon>Dothideomycetes</taxon>
        <taxon>Dothideomycetes incertae sedis</taxon>
        <taxon>Coniosporium</taxon>
    </lineage>
</organism>
<dbReference type="Gene3D" id="3.30.70.330">
    <property type="match status" value="1"/>
</dbReference>
<dbReference type="PANTHER" id="PTHR23236">
    <property type="entry name" value="EUKARYOTIC TRANSLATION INITIATION FACTOR 4B/4H"/>
    <property type="match status" value="1"/>
</dbReference>
<dbReference type="InterPro" id="IPR034228">
    <property type="entry name" value="Nop6_RRM"/>
</dbReference>
<dbReference type="OMA" id="NIQRRMD"/>
<dbReference type="OrthoDB" id="167718at2759"/>
<dbReference type="SMART" id="SM00360">
    <property type="entry name" value="RRM"/>
    <property type="match status" value="1"/>
</dbReference>
<dbReference type="GO" id="GO:0042274">
    <property type="term" value="P:ribosomal small subunit biogenesis"/>
    <property type="evidence" value="ECO:0007669"/>
    <property type="project" value="TreeGrafter"/>
</dbReference>
<evidence type="ECO:0000259" key="4">
    <source>
        <dbReference type="PROSITE" id="PS50102"/>
    </source>
</evidence>
<dbReference type="GO" id="GO:0019843">
    <property type="term" value="F:rRNA binding"/>
    <property type="evidence" value="ECO:0007669"/>
    <property type="project" value="TreeGrafter"/>
</dbReference>
<dbReference type="InterPro" id="IPR012677">
    <property type="entry name" value="Nucleotide-bd_a/b_plait_sf"/>
</dbReference>
<feature type="compositionally biased region" description="Basic and acidic residues" evidence="3">
    <location>
        <begin position="262"/>
        <end position="286"/>
    </location>
</feature>
<feature type="region of interest" description="Disordered" evidence="3">
    <location>
        <begin position="207"/>
        <end position="296"/>
    </location>
</feature>
<dbReference type="GO" id="GO:0005730">
    <property type="term" value="C:nucleolus"/>
    <property type="evidence" value="ECO:0007669"/>
    <property type="project" value="TreeGrafter"/>
</dbReference>
<feature type="domain" description="RRM" evidence="4">
    <location>
        <begin position="131"/>
        <end position="208"/>
    </location>
</feature>
<gene>
    <name evidence="5" type="ORF">W97_06776</name>
</gene>
<dbReference type="HOGENOM" id="CLU_037639_0_0_1"/>
<dbReference type="GeneID" id="19904087"/>
<dbReference type="InterPro" id="IPR000504">
    <property type="entry name" value="RRM_dom"/>
</dbReference>
<dbReference type="PANTHER" id="PTHR23236:SF51">
    <property type="entry name" value="NUCLEOLAR PROTEIN 6"/>
    <property type="match status" value="1"/>
</dbReference>
<evidence type="ECO:0000313" key="5">
    <source>
        <dbReference type="EMBL" id="EON67633.1"/>
    </source>
</evidence>
<accession>R7Z0N8</accession>
<name>R7Z0N8_CONA1</name>
<dbReference type="CDD" id="cd12400">
    <property type="entry name" value="RRM_Nop6"/>
    <property type="match status" value="1"/>
</dbReference>
<dbReference type="PROSITE" id="PS50102">
    <property type="entry name" value="RRM"/>
    <property type="match status" value="1"/>
</dbReference>
<dbReference type="InterPro" id="IPR035979">
    <property type="entry name" value="RBD_domain_sf"/>
</dbReference>
<reference evidence="6" key="1">
    <citation type="submission" date="2012-06" db="EMBL/GenBank/DDBJ databases">
        <title>The genome sequence of Coniosporium apollinis CBS 100218.</title>
        <authorList>
            <consortium name="The Broad Institute Genome Sequencing Platform"/>
            <person name="Cuomo C."/>
            <person name="Gorbushina A."/>
            <person name="Noack S."/>
            <person name="Walker B."/>
            <person name="Young S.K."/>
            <person name="Zeng Q."/>
            <person name="Gargeya S."/>
            <person name="Fitzgerald M."/>
            <person name="Haas B."/>
            <person name="Abouelleil A."/>
            <person name="Alvarado L."/>
            <person name="Arachchi H.M."/>
            <person name="Berlin A.M."/>
            <person name="Chapman S.B."/>
            <person name="Goldberg J."/>
            <person name="Griggs A."/>
            <person name="Gujja S."/>
            <person name="Hansen M."/>
            <person name="Howarth C."/>
            <person name="Imamovic A."/>
            <person name="Larimer J."/>
            <person name="McCowan C."/>
            <person name="Montmayeur A."/>
            <person name="Murphy C."/>
            <person name="Neiman D."/>
            <person name="Pearson M."/>
            <person name="Priest M."/>
            <person name="Roberts A."/>
            <person name="Saif S."/>
            <person name="Shea T."/>
            <person name="Sisk P."/>
            <person name="Sykes S."/>
            <person name="Wortman J."/>
            <person name="Nusbaum C."/>
            <person name="Birren B."/>
        </authorList>
    </citation>
    <scope>NUCLEOTIDE SEQUENCE [LARGE SCALE GENOMIC DNA]</scope>
    <source>
        <strain evidence="6">CBS 100218</strain>
    </source>
</reference>
<dbReference type="SUPFAM" id="SSF54928">
    <property type="entry name" value="RNA-binding domain, RBD"/>
    <property type="match status" value="1"/>
</dbReference>
<dbReference type="AlphaFoldDB" id="R7Z0N8"/>
<keyword evidence="6" id="KW-1185">Reference proteome</keyword>
<dbReference type="STRING" id="1168221.R7Z0N8"/>
<dbReference type="eggNOG" id="KOG0118">
    <property type="taxonomic scope" value="Eukaryota"/>
</dbReference>
<feature type="compositionally biased region" description="Basic and acidic residues" evidence="3">
    <location>
        <begin position="213"/>
        <end position="241"/>
    </location>
</feature>